<name>A0A0R1HT73_9LACO</name>
<protein>
    <submittedName>
        <fullName evidence="1">Uncharacterized protein</fullName>
    </submittedName>
</protein>
<proteinExistence type="predicted"/>
<dbReference type="EMBL" id="AZCX01000014">
    <property type="protein sequence ID" value="KRK46948.1"/>
    <property type="molecule type" value="Genomic_DNA"/>
</dbReference>
<dbReference type="Proteomes" id="UP000050911">
    <property type="component" value="Unassembled WGS sequence"/>
</dbReference>
<dbReference type="OrthoDB" id="2148857at2"/>
<evidence type="ECO:0000313" key="1">
    <source>
        <dbReference type="EMBL" id="KRK46948.1"/>
    </source>
</evidence>
<dbReference type="PATRIC" id="fig|1302272.5.peg.839"/>
<dbReference type="AlphaFoldDB" id="A0A0R1HT73"/>
<organism evidence="1 2">
    <name type="scientific">Secundilactobacillus kimchicus JCM 15530</name>
    <dbReference type="NCBI Taxonomy" id="1302272"/>
    <lineage>
        <taxon>Bacteria</taxon>
        <taxon>Bacillati</taxon>
        <taxon>Bacillota</taxon>
        <taxon>Bacilli</taxon>
        <taxon>Lactobacillales</taxon>
        <taxon>Lactobacillaceae</taxon>
        <taxon>Secundilactobacillus</taxon>
    </lineage>
</organism>
<keyword evidence="2" id="KW-1185">Reference proteome</keyword>
<sequence length="162" mass="17763">MEISVETLTETLEEGNYNVKEFTTSLADVAKKGSAAVLQPLVDNMATAIQNTQLAQANLLFSDADITVRLENNVINLPYQNINPMKKMLAPEATMAVNVYSIIESPDVNVSSLRIDKVASADDFVKHVDEMAAGVATWLDDKLTIIKNHEDNAEEAKQPKKS</sequence>
<accession>A0A0R1HT73</accession>
<evidence type="ECO:0000313" key="2">
    <source>
        <dbReference type="Proteomes" id="UP000050911"/>
    </source>
</evidence>
<reference evidence="1 2" key="1">
    <citation type="journal article" date="2015" name="Genome Announc.">
        <title>Expanding the biotechnology potential of lactobacilli through comparative genomics of 213 strains and associated genera.</title>
        <authorList>
            <person name="Sun Z."/>
            <person name="Harris H.M."/>
            <person name="McCann A."/>
            <person name="Guo C."/>
            <person name="Argimon S."/>
            <person name="Zhang W."/>
            <person name="Yang X."/>
            <person name="Jeffery I.B."/>
            <person name="Cooney J.C."/>
            <person name="Kagawa T.F."/>
            <person name="Liu W."/>
            <person name="Song Y."/>
            <person name="Salvetti E."/>
            <person name="Wrobel A."/>
            <person name="Rasinkangas P."/>
            <person name="Parkhill J."/>
            <person name="Rea M.C."/>
            <person name="O'Sullivan O."/>
            <person name="Ritari J."/>
            <person name="Douillard F.P."/>
            <person name="Paul Ross R."/>
            <person name="Yang R."/>
            <person name="Briner A.E."/>
            <person name="Felis G.E."/>
            <person name="de Vos W.M."/>
            <person name="Barrangou R."/>
            <person name="Klaenhammer T.R."/>
            <person name="Caufield P.W."/>
            <person name="Cui Y."/>
            <person name="Zhang H."/>
            <person name="O'Toole P.W."/>
        </authorList>
    </citation>
    <scope>NUCLEOTIDE SEQUENCE [LARGE SCALE GENOMIC DNA]</scope>
    <source>
        <strain evidence="1 2">JCM 15530</strain>
    </source>
</reference>
<gene>
    <name evidence="1" type="ORF">FC96_GL000839</name>
</gene>
<dbReference type="RefSeq" id="WP_056943159.1">
    <property type="nucleotide sequence ID" value="NZ_AZCX01000014.1"/>
</dbReference>
<dbReference type="STRING" id="1302272.FC96_GL000839"/>
<comment type="caution">
    <text evidence="1">The sequence shown here is derived from an EMBL/GenBank/DDBJ whole genome shotgun (WGS) entry which is preliminary data.</text>
</comment>